<reference evidence="2 3" key="1">
    <citation type="submission" date="2016-07" db="EMBL/GenBank/DDBJ databases">
        <authorList>
            <person name="Townsley L."/>
            <person name="Shank E.A."/>
        </authorList>
    </citation>
    <scope>NUCLEOTIDE SEQUENCE [LARGE SCALE GENOMIC DNA]</scope>
    <source>
        <strain evidence="2 3">CH01</strain>
    </source>
</reference>
<evidence type="ECO:0000313" key="2">
    <source>
        <dbReference type="EMBL" id="ODG91206.1"/>
    </source>
</evidence>
<protein>
    <submittedName>
        <fullName evidence="2">Protein phosphatase</fullName>
    </submittedName>
</protein>
<dbReference type="PROSITE" id="PS51746">
    <property type="entry name" value="PPM_2"/>
    <property type="match status" value="1"/>
</dbReference>
<dbReference type="NCBIfam" id="NF033484">
    <property type="entry name" value="Stp1_PP2C_phos"/>
    <property type="match status" value="1"/>
</dbReference>
<evidence type="ECO:0000313" key="3">
    <source>
        <dbReference type="Proteomes" id="UP000094580"/>
    </source>
</evidence>
<name>A0ABX2ZN98_9BACI</name>
<dbReference type="EMBL" id="MDKC01000032">
    <property type="protein sequence ID" value="ODG91206.1"/>
    <property type="molecule type" value="Genomic_DNA"/>
</dbReference>
<dbReference type="Gene3D" id="3.60.40.10">
    <property type="entry name" value="PPM-type phosphatase domain"/>
    <property type="match status" value="1"/>
</dbReference>
<dbReference type="InterPro" id="IPR036457">
    <property type="entry name" value="PPM-type-like_dom_sf"/>
</dbReference>
<comment type="caution">
    <text evidence="2">The sequence shown here is derived from an EMBL/GenBank/DDBJ whole genome shotgun (WGS) entry which is preliminary data.</text>
</comment>
<dbReference type="Pfam" id="PF13672">
    <property type="entry name" value="PP2C_2"/>
    <property type="match status" value="1"/>
</dbReference>
<dbReference type="Proteomes" id="UP000094580">
    <property type="component" value="Unassembled WGS sequence"/>
</dbReference>
<dbReference type="CDD" id="cd00143">
    <property type="entry name" value="PP2Cc"/>
    <property type="match status" value="1"/>
</dbReference>
<dbReference type="InterPro" id="IPR015655">
    <property type="entry name" value="PP2C"/>
</dbReference>
<organism evidence="2 3">
    <name type="scientific">Gottfriedia luciferensis</name>
    <dbReference type="NCBI Taxonomy" id="178774"/>
    <lineage>
        <taxon>Bacteria</taxon>
        <taxon>Bacillati</taxon>
        <taxon>Bacillota</taxon>
        <taxon>Bacilli</taxon>
        <taxon>Bacillales</taxon>
        <taxon>Bacillaceae</taxon>
        <taxon>Gottfriedia</taxon>
    </lineage>
</organism>
<dbReference type="SUPFAM" id="SSF81606">
    <property type="entry name" value="PP2C-like"/>
    <property type="match status" value="1"/>
</dbReference>
<keyword evidence="3" id="KW-1185">Reference proteome</keyword>
<evidence type="ECO:0000259" key="1">
    <source>
        <dbReference type="PROSITE" id="PS51746"/>
    </source>
</evidence>
<sequence length="250" mass="27745">MQTFFQTDTGKVREHNEDSVGIFTNDSGIVLAVVADGMGGHLAGEVASMMAINFLEAEWKNTSNFETPVEAESWLKNIVAQLNTNLLVHSEQNEECKGMGTTLEAIICTPLFFTIAHVGDSRSYLRNDEGFKQITEDHTFVAELVKFGQISMEDAEIHPRKNVITRALGTEETVDVDIKTLTWEEDDLIILCSDGLSNKISNELFNEKLNENLPIEILGNQLISIANDLGGEDNITLAIIKFEPRNIEKG</sequence>
<dbReference type="RefSeq" id="WP_025568811.1">
    <property type="nucleotide sequence ID" value="NZ_MDKC01000032.1"/>
</dbReference>
<gene>
    <name evidence="2" type="ORF">BED47_09285</name>
</gene>
<dbReference type="PANTHER" id="PTHR47992">
    <property type="entry name" value="PROTEIN PHOSPHATASE"/>
    <property type="match status" value="1"/>
</dbReference>
<feature type="domain" description="PPM-type phosphatase" evidence="1">
    <location>
        <begin position="1"/>
        <end position="242"/>
    </location>
</feature>
<accession>A0ABX2ZN98</accession>
<dbReference type="InterPro" id="IPR001932">
    <property type="entry name" value="PPM-type_phosphatase-like_dom"/>
</dbReference>
<proteinExistence type="predicted"/>
<dbReference type="SMART" id="SM00332">
    <property type="entry name" value="PP2Cc"/>
    <property type="match status" value="1"/>
</dbReference>
<dbReference type="SMART" id="SM00331">
    <property type="entry name" value="PP2C_SIG"/>
    <property type="match status" value="1"/>
</dbReference>